<sequence>MPDRPVPDRLQLRRREILVHGLEFLQTGNVRFSRSSHSSRLGSRARMPLMLKVTIRRFFMRQNSKCQVTVVTDNRT</sequence>
<dbReference type="EMBL" id="FNTT01000002">
    <property type="protein sequence ID" value="SEE47571.1"/>
    <property type="molecule type" value="Genomic_DNA"/>
</dbReference>
<evidence type="ECO:0000313" key="2">
    <source>
        <dbReference type="Proteomes" id="UP000183915"/>
    </source>
</evidence>
<accession>A0ABY0ZAE0</accession>
<name>A0ABY0ZAE0_9PSED</name>
<evidence type="ECO:0000313" key="1">
    <source>
        <dbReference type="EMBL" id="SEE47571.1"/>
    </source>
</evidence>
<dbReference type="Proteomes" id="UP000183915">
    <property type="component" value="Unassembled WGS sequence"/>
</dbReference>
<protein>
    <recommendedName>
        <fullName evidence="3">Transposase</fullName>
    </recommendedName>
</protein>
<organism evidence="1 2">
    <name type="scientific">Pseudomonas kilonensis</name>
    <dbReference type="NCBI Taxonomy" id="132476"/>
    <lineage>
        <taxon>Bacteria</taxon>
        <taxon>Pseudomonadati</taxon>
        <taxon>Pseudomonadota</taxon>
        <taxon>Gammaproteobacteria</taxon>
        <taxon>Pseudomonadales</taxon>
        <taxon>Pseudomonadaceae</taxon>
        <taxon>Pseudomonas</taxon>
    </lineage>
</organism>
<keyword evidence="2" id="KW-1185">Reference proteome</keyword>
<comment type="caution">
    <text evidence="1">The sequence shown here is derived from an EMBL/GenBank/DDBJ whole genome shotgun (WGS) entry which is preliminary data.</text>
</comment>
<proteinExistence type="predicted"/>
<gene>
    <name evidence="1" type="ORF">SAMN04490188_4012</name>
</gene>
<reference evidence="1 2" key="1">
    <citation type="submission" date="2016-10" db="EMBL/GenBank/DDBJ databases">
        <authorList>
            <person name="Varghese N."/>
            <person name="Submissions S."/>
        </authorList>
    </citation>
    <scope>NUCLEOTIDE SEQUENCE [LARGE SCALE GENOMIC DNA]</scope>
    <source>
        <strain evidence="1 2">BS3780</strain>
    </source>
</reference>
<evidence type="ECO:0008006" key="3">
    <source>
        <dbReference type="Google" id="ProtNLM"/>
    </source>
</evidence>